<keyword evidence="1" id="KW-0732">Signal</keyword>
<name>A0A1N6Y8F4_9BACT</name>
<dbReference type="RefSeq" id="WP_076422243.1">
    <property type="nucleotide sequence ID" value="NZ_FTNM01000003.1"/>
</dbReference>
<dbReference type="PROSITE" id="PS51257">
    <property type="entry name" value="PROKAR_LIPOPROTEIN"/>
    <property type="match status" value="1"/>
</dbReference>
<evidence type="ECO:0000313" key="2">
    <source>
        <dbReference type="EMBL" id="SIR10857.1"/>
    </source>
</evidence>
<dbReference type="AlphaFoldDB" id="A0A1N6Y8F4"/>
<proteinExistence type="predicted"/>
<dbReference type="STRING" id="1077936.SAMN05421545_2338"/>
<evidence type="ECO:0000313" key="3">
    <source>
        <dbReference type="Proteomes" id="UP000185924"/>
    </source>
</evidence>
<keyword evidence="3" id="KW-1185">Reference proteome</keyword>
<accession>A0A1N6Y8F4</accession>
<sequence>MKRLSTKYLFFALLVAFACESRWGWAQMREGFDTERWLYGKVVLTSGDSLQGAVIYHPAKDVVQIASEDGTINSLSAVNVSHFMISGVYDGKPQIFRSLPWNRGSFQSDFRVPVFFEQINQGELMLMKRYVGVTAAKGEQHQQQATASLQTHYFPHFATAGDELQEILYVMLPDGEIVQLRKHKKDLLKLCGTQAGKVKQYVKANKLDYNNSKDLLSIVDYYNSL</sequence>
<gene>
    <name evidence="2" type="ORF">SAMN05421545_2338</name>
</gene>
<reference evidence="3" key="1">
    <citation type="submission" date="2017-01" db="EMBL/GenBank/DDBJ databases">
        <authorList>
            <person name="Varghese N."/>
            <person name="Submissions S."/>
        </authorList>
    </citation>
    <scope>NUCLEOTIDE SEQUENCE [LARGE SCALE GENOMIC DNA]</scope>
    <source>
        <strain evidence="3">DM9</strain>
    </source>
</reference>
<dbReference type="OrthoDB" id="878746at2"/>
<evidence type="ECO:0008006" key="4">
    <source>
        <dbReference type="Google" id="ProtNLM"/>
    </source>
</evidence>
<dbReference type="EMBL" id="FTNM01000003">
    <property type="protein sequence ID" value="SIR10857.1"/>
    <property type="molecule type" value="Genomic_DNA"/>
</dbReference>
<feature type="chain" id="PRO_5012613749" description="DUF4369 domain-containing protein" evidence="1">
    <location>
        <begin position="19"/>
        <end position="225"/>
    </location>
</feature>
<organism evidence="2 3">
    <name type="scientific">Pontibacter lucknowensis</name>
    <dbReference type="NCBI Taxonomy" id="1077936"/>
    <lineage>
        <taxon>Bacteria</taxon>
        <taxon>Pseudomonadati</taxon>
        <taxon>Bacteroidota</taxon>
        <taxon>Cytophagia</taxon>
        <taxon>Cytophagales</taxon>
        <taxon>Hymenobacteraceae</taxon>
        <taxon>Pontibacter</taxon>
    </lineage>
</organism>
<protein>
    <recommendedName>
        <fullName evidence="4">DUF4369 domain-containing protein</fullName>
    </recommendedName>
</protein>
<dbReference type="Proteomes" id="UP000185924">
    <property type="component" value="Unassembled WGS sequence"/>
</dbReference>
<feature type="signal peptide" evidence="1">
    <location>
        <begin position="1"/>
        <end position="18"/>
    </location>
</feature>
<evidence type="ECO:0000256" key="1">
    <source>
        <dbReference type="SAM" id="SignalP"/>
    </source>
</evidence>